<proteinExistence type="predicted"/>
<dbReference type="EMBL" id="CAEZZO010000060">
    <property type="protein sequence ID" value="CAB4766442.1"/>
    <property type="molecule type" value="Genomic_DNA"/>
</dbReference>
<organism evidence="1">
    <name type="scientific">freshwater metagenome</name>
    <dbReference type="NCBI Taxonomy" id="449393"/>
    <lineage>
        <taxon>unclassified sequences</taxon>
        <taxon>metagenomes</taxon>
        <taxon>ecological metagenomes</taxon>
    </lineage>
</organism>
<evidence type="ECO:0000313" key="1">
    <source>
        <dbReference type="EMBL" id="CAB4766442.1"/>
    </source>
</evidence>
<accession>A0A6J6V2S4</accession>
<protein>
    <submittedName>
        <fullName evidence="1">Unannotated protein</fullName>
    </submittedName>
</protein>
<reference evidence="1" key="1">
    <citation type="submission" date="2020-05" db="EMBL/GenBank/DDBJ databases">
        <authorList>
            <person name="Chiriac C."/>
            <person name="Salcher M."/>
            <person name="Ghai R."/>
            <person name="Kavagutti S V."/>
        </authorList>
    </citation>
    <scope>NUCLEOTIDE SEQUENCE</scope>
</reference>
<gene>
    <name evidence="1" type="ORF">UFOPK2886_00510</name>
</gene>
<dbReference type="AlphaFoldDB" id="A0A6J6V2S4"/>
<name>A0A6J6V2S4_9ZZZZ</name>
<sequence length="59" mass="6346">MPPILFNDGDSPPTYLVTCSKVSVGTNIRSAGSPRFDGAYSITKYSREAPLLVLVISSR</sequence>